<keyword evidence="2" id="KW-1185">Reference proteome</keyword>
<accession>A0A1I7Z558</accession>
<dbReference type="PANTHER" id="PTHR34851:SF5">
    <property type="entry name" value="MARVEL DOMAIN-CONTAINING PROTEIN"/>
    <property type="match status" value="1"/>
</dbReference>
<evidence type="ECO:0000313" key="3">
    <source>
        <dbReference type="WBParaSite" id="L893_g23023.t1"/>
    </source>
</evidence>
<sequence>MSSDIANSSNAADPPCPPNPPNHKVHCGCGMMHVRKASIIIGIFTIIGGSFNMISSFNTAFPTSVRLGMGVYNAVLIIFGCLLIAGVKKRKHHLLTPFIVLMYVVIATSVVLLVLSIVAQFFIEWIVKNVDEPVVPHYLDHSETRARIGLAFMSLGFVILLLIPIWYLDIVKKCYRHLKHLAHLDTAEQDDHSAEMQKY</sequence>
<feature type="transmembrane region" description="Helical" evidence="1">
    <location>
        <begin position="39"/>
        <end position="61"/>
    </location>
</feature>
<feature type="transmembrane region" description="Helical" evidence="1">
    <location>
        <begin position="99"/>
        <end position="123"/>
    </location>
</feature>
<reference evidence="3" key="1">
    <citation type="submission" date="2016-11" db="UniProtKB">
        <authorList>
            <consortium name="WormBaseParasite"/>
        </authorList>
    </citation>
    <scope>IDENTIFICATION</scope>
</reference>
<dbReference type="WBParaSite" id="L893_g23023.t1">
    <property type="protein sequence ID" value="L893_g23023.t1"/>
    <property type="gene ID" value="L893_g23023"/>
</dbReference>
<organism evidence="2 3">
    <name type="scientific">Steinernema glaseri</name>
    <dbReference type="NCBI Taxonomy" id="37863"/>
    <lineage>
        <taxon>Eukaryota</taxon>
        <taxon>Metazoa</taxon>
        <taxon>Ecdysozoa</taxon>
        <taxon>Nematoda</taxon>
        <taxon>Chromadorea</taxon>
        <taxon>Rhabditida</taxon>
        <taxon>Tylenchina</taxon>
        <taxon>Panagrolaimomorpha</taxon>
        <taxon>Strongyloidoidea</taxon>
        <taxon>Steinernematidae</taxon>
        <taxon>Steinernema</taxon>
    </lineage>
</organism>
<evidence type="ECO:0000256" key="1">
    <source>
        <dbReference type="SAM" id="Phobius"/>
    </source>
</evidence>
<feature type="transmembrane region" description="Helical" evidence="1">
    <location>
        <begin position="148"/>
        <end position="168"/>
    </location>
</feature>
<keyword evidence="1" id="KW-0812">Transmembrane</keyword>
<evidence type="ECO:0000313" key="2">
    <source>
        <dbReference type="Proteomes" id="UP000095287"/>
    </source>
</evidence>
<protein>
    <submittedName>
        <fullName evidence="3">Transmembrane protein</fullName>
    </submittedName>
</protein>
<dbReference type="PANTHER" id="PTHR34851">
    <property type="entry name" value="PROTEIN CBG05235-RELATED"/>
    <property type="match status" value="1"/>
</dbReference>
<feature type="transmembrane region" description="Helical" evidence="1">
    <location>
        <begin position="67"/>
        <end position="87"/>
    </location>
</feature>
<dbReference type="AlphaFoldDB" id="A0A1I7Z558"/>
<keyword evidence="1" id="KW-1133">Transmembrane helix</keyword>
<dbReference type="Proteomes" id="UP000095287">
    <property type="component" value="Unplaced"/>
</dbReference>
<name>A0A1I7Z558_9BILA</name>
<proteinExistence type="predicted"/>
<keyword evidence="1" id="KW-0472">Membrane</keyword>